<feature type="DNA-binding region" description="OmpR/PhoB-type" evidence="6">
    <location>
        <begin position="18"/>
        <end position="115"/>
    </location>
</feature>
<evidence type="ECO:0000256" key="1">
    <source>
        <dbReference type="ARBA" id="ARBA00022553"/>
    </source>
</evidence>
<evidence type="ECO:0000313" key="10">
    <source>
        <dbReference type="Proteomes" id="UP000266482"/>
    </source>
</evidence>
<dbReference type="AlphaFoldDB" id="A0A3A1UUB9"/>
<accession>A0A3A1UUB9</accession>
<reference evidence="9 10" key="1">
    <citation type="submission" date="2018-09" db="EMBL/GenBank/DDBJ databases">
        <title>Paenibacillus aracenensis nov. sp. isolated from a cave in southern Spain.</title>
        <authorList>
            <person name="Jurado V."/>
            <person name="Gutierrez-Patricio S."/>
            <person name="Gonzalez-Pimentel J.L."/>
            <person name="Miller A.Z."/>
            <person name="Laiz L."/>
            <person name="Saiz-Jimenez C."/>
        </authorList>
    </citation>
    <scope>NUCLEOTIDE SEQUENCE [LARGE SCALE GENOMIC DNA]</scope>
    <source>
        <strain evidence="9 10">DSM 22867</strain>
    </source>
</reference>
<name>A0A3A1UUB9_9BACL</name>
<proteinExistence type="predicted"/>
<keyword evidence="10" id="KW-1185">Reference proteome</keyword>
<dbReference type="EMBL" id="QXQA01000008">
    <property type="protein sequence ID" value="RIX52129.1"/>
    <property type="molecule type" value="Genomic_DNA"/>
</dbReference>
<evidence type="ECO:0000256" key="7">
    <source>
        <dbReference type="SAM" id="Coils"/>
    </source>
</evidence>
<protein>
    <submittedName>
        <fullName evidence="9">Winged helix family transcriptional regulator</fullName>
    </submittedName>
</protein>
<dbReference type="InterPro" id="IPR001867">
    <property type="entry name" value="OmpR/PhoB-type_DNA-bd"/>
</dbReference>
<dbReference type="SMART" id="SM00862">
    <property type="entry name" value="Trans_reg_C"/>
    <property type="match status" value="1"/>
</dbReference>
<keyword evidence="1" id="KW-0597">Phosphoprotein</keyword>
<keyword evidence="4 6" id="KW-0238">DNA-binding</keyword>
<evidence type="ECO:0000256" key="6">
    <source>
        <dbReference type="PROSITE-ProRule" id="PRU01091"/>
    </source>
</evidence>
<dbReference type="PANTHER" id="PTHR48111">
    <property type="entry name" value="REGULATOR OF RPOS"/>
    <property type="match status" value="1"/>
</dbReference>
<dbReference type="PROSITE" id="PS51755">
    <property type="entry name" value="OMPR_PHOB"/>
    <property type="match status" value="1"/>
</dbReference>
<organism evidence="9 10">
    <name type="scientific">Paenibacillus nanensis</name>
    <dbReference type="NCBI Taxonomy" id="393251"/>
    <lineage>
        <taxon>Bacteria</taxon>
        <taxon>Bacillati</taxon>
        <taxon>Bacillota</taxon>
        <taxon>Bacilli</taxon>
        <taxon>Bacillales</taxon>
        <taxon>Paenibacillaceae</taxon>
        <taxon>Paenibacillus</taxon>
    </lineage>
</organism>
<keyword evidence="7" id="KW-0175">Coiled coil</keyword>
<dbReference type="Pfam" id="PF00486">
    <property type="entry name" value="Trans_reg_C"/>
    <property type="match status" value="1"/>
</dbReference>
<keyword evidence="2" id="KW-0902">Two-component regulatory system</keyword>
<comment type="caution">
    <text evidence="9">The sequence shown here is derived from an EMBL/GenBank/DDBJ whole genome shotgun (WGS) entry which is preliminary data.</text>
</comment>
<dbReference type="OrthoDB" id="54343at2"/>
<dbReference type="Gene3D" id="1.10.10.10">
    <property type="entry name" value="Winged helix-like DNA-binding domain superfamily/Winged helix DNA-binding domain"/>
    <property type="match status" value="1"/>
</dbReference>
<evidence type="ECO:0000256" key="3">
    <source>
        <dbReference type="ARBA" id="ARBA00023015"/>
    </source>
</evidence>
<evidence type="ECO:0000259" key="8">
    <source>
        <dbReference type="PROSITE" id="PS51755"/>
    </source>
</evidence>
<dbReference type="GO" id="GO:0000156">
    <property type="term" value="F:phosphorelay response regulator activity"/>
    <property type="evidence" value="ECO:0007669"/>
    <property type="project" value="TreeGrafter"/>
</dbReference>
<keyword evidence="3" id="KW-0805">Transcription regulation</keyword>
<dbReference type="CDD" id="cd00383">
    <property type="entry name" value="trans_reg_C"/>
    <property type="match status" value="1"/>
</dbReference>
<evidence type="ECO:0000256" key="4">
    <source>
        <dbReference type="ARBA" id="ARBA00023125"/>
    </source>
</evidence>
<feature type="coiled-coil region" evidence="7">
    <location>
        <begin position="248"/>
        <end position="301"/>
    </location>
</feature>
<dbReference type="InterPro" id="IPR039420">
    <property type="entry name" value="WalR-like"/>
</dbReference>
<dbReference type="PANTHER" id="PTHR48111:SF1">
    <property type="entry name" value="TWO-COMPONENT RESPONSE REGULATOR ORR33"/>
    <property type="match status" value="1"/>
</dbReference>
<dbReference type="InterPro" id="IPR036388">
    <property type="entry name" value="WH-like_DNA-bd_sf"/>
</dbReference>
<evidence type="ECO:0000256" key="2">
    <source>
        <dbReference type="ARBA" id="ARBA00023012"/>
    </source>
</evidence>
<feature type="domain" description="OmpR/PhoB-type" evidence="8">
    <location>
        <begin position="18"/>
        <end position="115"/>
    </location>
</feature>
<sequence>MLLSPFVRAIINKDKACERKRSAAMIQFDSDTGKVAYAGESVQLLPKEFALFQFLYEHAGRSFTRERLLDAVWPLEEPTDRTVDDHIYRIRKKVARWSHLLRIETVRGQGYKLIRLTPKLQARPLLHDEQFAADVNRMMNKYHGLGMGAAMQLLAEHRDILSLPVDPYYDAYLHFVRGDLDWLLTTDSLDLWKKLTYAVFVYEAAQPGDQTVRRYYEGLIARGHLLEWSWLCDLRLGAIHHDIGAGRLEEAQRGLEAIREEIAELQSPSFTSVFLIAEMMLRMEQNRLGEAEAKLRECEALLAQHPIQRERGAFLVAKGMLLYRQGAHTAARHTVEEGVETTRETHFIPHLLVNLRRALLFLHSHSCDEAYAQRLQRQWEQLALQFRLDELQVKAGRLLERHL</sequence>
<dbReference type="GO" id="GO:0005829">
    <property type="term" value="C:cytosol"/>
    <property type="evidence" value="ECO:0007669"/>
    <property type="project" value="TreeGrafter"/>
</dbReference>
<dbReference type="GO" id="GO:0032993">
    <property type="term" value="C:protein-DNA complex"/>
    <property type="evidence" value="ECO:0007669"/>
    <property type="project" value="TreeGrafter"/>
</dbReference>
<gene>
    <name evidence="9" type="ORF">D3P08_14240</name>
</gene>
<dbReference type="SUPFAM" id="SSF46894">
    <property type="entry name" value="C-terminal effector domain of the bipartite response regulators"/>
    <property type="match status" value="1"/>
</dbReference>
<dbReference type="Proteomes" id="UP000266482">
    <property type="component" value="Unassembled WGS sequence"/>
</dbReference>
<dbReference type="InterPro" id="IPR016032">
    <property type="entry name" value="Sig_transdc_resp-reg_C-effctor"/>
</dbReference>
<keyword evidence="5" id="KW-0804">Transcription</keyword>
<evidence type="ECO:0000256" key="5">
    <source>
        <dbReference type="ARBA" id="ARBA00023163"/>
    </source>
</evidence>
<dbReference type="GO" id="GO:0006355">
    <property type="term" value="P:regulation of DNA-templated transcription"/>
    <property type="evidence" value="ECO:0007669"/>
    <property type="project" value="InterPro"/>
</dbReference>
<evidence type="ECO:0000313" key="9">
    <source>
        <dbReference type="EMBL" id="RIX52129.1"/>
    </source>
</evidence>
<dbReference type="GO" id="GO:0000976">
    <property type="term" value="F:transcription cis-regulatory region binding"/>
    <property type="evidence" value="ECO:0007669"/>
    <property type="project" value="TreeGrafter"/>
</dbReference>